<protein>
    <submittedName>
        <fullName evidence="2">Uncharacterized protein</fullName>
    </submittedName>
</protein>
<keyword evidence="1" id="KW-0175">Coiled coil</keyword>
<dbReference type="Proteomes" id="UP000016927">
    <property type="component" value="Unassembled WGS sequence"/>
</dbReference>
<dbReference type="HOGENOM" id="CLU_1533028_0_0_1"/>
<dbReference type="VEuPathDB" id="MicrosporidiaDB:NBO_42g0013"/>
<evidence type="ECO:0000256" key="1">
    <source>
        <dbReference type="SAM" id="Coils"/>
    </source>
</evidence>
<accession>R0MME3</accession>
<sequence>MNFLEDFTDQSDDLNLFNLLKEDLKVLLGGLKKKFIQKELEIKDKEEGIKRFKEILKESKLKDINGILYNLNRARIVESNGGLIDLFDNRNLISNLFLIYNHENRKNEFEKDLKEINEKIKKKVIEEAYKNENWKENLKKIIKEIENKGEGEEIYEILKGIEKDEEGLREVIEGI</sequence>
<feature type="coiled-coil region" evidence="1">
    <location>
        <begin position="99"/>
        <end position="126"/>
    </location>
</feature>
<proteinExistence type="predicted"/>
<organism evidence="2 3">
    <name type="scientific">Nosema bombycis (strain CQ1 / CVCC 102059)</name>
    <name type="common">Microsporidian parasite</name>
    <name type="synonym">Pebrine of silkworm</name>
    <dbReference type="NCBI Taxonomy" id="578461"/>
    <lineage>
        <taxon>Eukaryota</taxon>
        <taxon>Fungi</taxon>
        <taxon>Fungi incertae sedis</taxon>
        <taxon>Microsporidia</taxon>
        <taxon>Nosematidae</taxon>
        <taxon>Nosema</taxon>
    </lineage>
</organism>
<keyword evidence="3" id="KW-1185">Reference proteome</keyword>
<dbReference type="AlphaFoldDB" id="R0MME3"/>
<evidence type="ECO:0000313" key="2">
    <source>
        <dbReference type="EMBL" id="EOB14023.1"/>
    </source>
</evidence>
<dbReference type="EMBL" id="KB908950">
    <property type="protein sequence ID" value="EOB14023.1"/>
    <property type="molecule type" value="Genomic_DNA"/>
</dbReference>
<reference evidence="2 3" key="1">
    <citation type="journal article" date="2013" name="BMC Genomics">
        <title>Comparative genomics of parasitic silkworm microsporidia reveal an association between genome expansion and host adaptation.</title>
        <authorList>
            <person name="Pan G."/>
            <person name="Xu J."/>
            <person name="Li T."/>
            <person name="Xia Q."/>
            <person name="Liu S.L."/>
            <person name="Zhang G."/>
            <person name="Li S."/>
            <person name="Li C."/>
            <person name="Liu H."/>
            <person name="Yang L."/>
            <person name="Liu T."/>
            <person name="Zhang X."/>
            <person name="Wu Z."/>
            <person name="Fan W."/>
            <person name="Dang X."/>
            <person name="Xiang H."/>
            <person name="Tao M."/>
            <person name="Li Y."/>
            <person name="Hu J."/>
            <person name="Li Z."/>
            <person name="Lin L."/>
            <person name="Luo J."/>
            <person name="Geng L."/>
            <person name="Wang L."/>
            <person name="Long M."/>
            <person name="Wan Y."/>
            <person name="He N."/>
            <person name="Zhang Z."/>
            <person name="Lu C."/>
            <person name="Keeling P.J."/>
            <person name="Wang J."/>
            <person name="Xiang Z."/>
            <person name="Zhou Z."/>
        </authorList>
    </citation>
    <scope>NUCLEOTIDE SEQUENCE [LARGE SCALE GENOMIC DNA]</scope>
    <source>
        <strain evidence="3">CQ1 / CVCC 102059</strain>
    </source>
</reference>
<gene>
    <name evidence="2" type="ORF">NBO_42g0013</name>
</gene>
<evidence type="ECO:0000313" key="3">
    <source>
        <dbReference type="Proteomes" id="UP000016927"/>
    </source>
</evidence>
<name>R0MME3_NOSB1</name>